<sequence>MRVEESNEWCAIEGNFFKTPALNSPDLNKHNQAMADLMDVTHNDPEDPSIDENSASSVLEFSLESGSECGWDGLEDEWHSNDNGIVALKKILLLERREDWLNSAPVTLWSPFRSKEDMCTR</sequence>
<protein>
    <submittedName>
        <fullName evidence="1">Uncharacterized protein</fullName>
    </submittedName>
</protein>
<proteinExistence type="predicted"/>
<reference evidence="1 2" key="1">
    <citation type="submission" date="2017-11" db="EMBL/GenBank/DDBJ databases">
        <title>De novo assembly and phasing of dikaryotic genomes from two isolates of Puccinia coronata f. sp. avenae, the causal agent of oat crown rust.</title>
        <authorList>
            <person name="Miller M.E."/>
            <person name="Zhang Y."/>
            <person name="Omidvar V."/>
            <person name="Sperschneider J."/>
            <person name="Schwessinger B."/>
            <person name="Raley C."/>
            <person name="Palmer J.M."/>
            <person name="Garnica D."/>
            <person name="Upadhyaya N."/>
            <person name="Rathjen J."/>
            <person name="Taylor J.M."/>
            <person name="Park R.F."/>
            <person name="Dodds P.N."/>
            <person name="Hirsch C.D."/>
            <person name="Kianian S.F."/>
            <person name="Figueroa M."/>
        </authorList>
    </citation>
    <scope>NUCLEOTIDE SEQUENCE [LARGE SCALE GENOMIC DNA]</scope>
    <source>
        <strain evidence="1">12SD80</strain>
    </source>
</reference>
<accession>A0A2N5TQB5</accession>
<comment type="caution">
    <text evidence="1">The sequence shown here is derived from an EMBL/GenBank/DDBJ whole genome shotgun (WGS) entry which is preliminary data.</text>
</comment>
<dbReference type="Proteomes" id="UP000235392">
    <property type="component" value="Unassembled WGS sequence"/>
</dbReference>
<dbReference type="EMBL" id="PGCI01000397">
    <property type="protein sequence ID" value="PLW27661.1"/>
    <property type="molecule type" value="Genomic_DNA"/>
</dbReference>
<dbReference type="AlphaFoldDB" id="A0A2N5TQB5"/>
<gene>
    <name evidence="1" type="ORF">PCASD_19155</name>
</gene>
<organism evidence="1 2">
    <name type="scientific">Puccinia coronata f. sp. avenae</name>
    <dbReference type="NCBI Taxonomy" id="200324"/>
    <lineage>
        <taxon>Eukaryota</taxon>
        <taxon>Fungi</taxon>
        <taxon>Dikarya</taxon>
        <taxon>Basidiomycota</taxon>
        <taxon>Pucciniomycotina</taxon>
        <taxon>Pucciniomycetes</taxon>
        <taxon>Pucciniales</taxon>
        <taxon>Pucciniaceae</taxon>
        <taxon>Puccinia</taxon>
    </lineage>
</organism>
<evidence type="ECO:0000313" key="2">
    <source>
        <dbReference type="Proteomes" id="UP000235392"/>
    </source>
</evidence>
<evidence type="ECO:0000313" key="1">
    <source>
        <dbReference type="EMBL" id="PLW27661.1"/>
    </source>
</evidence>
<name>A0A2N5TQB5_9BASI</name>